<evidence type="ECO:0000256" key="1">
    <source>
        <dbReference type="ARBA" id="ARBA00006987"/>
    </source>
</evidence>
<proteinExistence type="inferred from homology"/>
<feature type="signal peptide" evidence="2">
    <location>
        <begin position="1"/>
        <end position="39"/>
    </location>
</feature>
<dbReference type="PANTHER" id="PTHR42928">
    <property type="entry name" value="TRICARBOXYLATE-BINDING PROTEIN"/>
    <property type="match status" value="1"/>
</dbReference>
<dbReference type="InterPro" id="IPR005064">
    <property type="entry name" value="BUG"/>
</dbReference>
<dbReference type="EMBL" id="HE965805">
    <property type="protein sequence ID" value="CCJ63128.1"/>
    <property type="molecule type" value="Genomic_DNA"/>
</dbReference>
<dbReference type="eggNOG" id="COG3181">
    <property type="taxonomic scope" value="Bacteria"/>
</dbReference>
<dbReference type="Proteomes" id="UP000005250">
    <property type="component" value="Chromosome"/>
</dbReference>
<dbReference type="AlphaFoldDB" id="A0A0T7CNC7"/>
<comment type="similarity">
    <text evidence="1">Belongs to the UPF0065 (bug) family.</text>
</comment>
<dbReference type="SUPFAM" id="SSF53850">
    <property type="entry name" value="Periplasmic binding protein-like II"/>
    <property type="match status" value="1"/>
</dbReference>
<dbReference type="InterPro" id="IPR042100">
    <property type="entry name" value="Bug_dom1"/>
</dbReference>
<gene>
    <name evidence="3" type="ordered locus">BN118_1703</name>
</gene>
<dbReference type="PANTHER" id="PTHR42928:SF5">
    <property type="entry name" value="BLR1237 PROTEIN"/>
    <property type="match status" value="1"/>
</dbReference>
<sequence length="340" mass="35811">MQACHPIRRWRPTTNKGKCMKNVLWMALLASVLSEGALAAEFPTHPVTLVVPLAAGSTADILARAIQPGLSKALGQTVVVENRPGAGGQLAMSYVAKQAADGYTIVMGSNGTWAINLGLYEKLPYRPVEDFAPVAYLAGGSNILIVKPSSPYTSVAALIAAMKAAPGKLTYSSGGNGTTHHLSSELLKSLTDTQAMHIPYGGAPQGVSAVMAGETDFGFYNTPSVSSLVKERKLRALAATGTIRTPMLPEVPTMMEAGVAGYVMSVDFGLLAPAGTPDDVVLKLNRAANAAMAQPKLQETLKNYGFEVFEQGSPGDMAKRVNADIDKWVPIVRQAKAKVD</sequence>
<dbReference type="HOGENOM" id="CLU_045683_0_0_4"/>
<dbReference type="PIRSF" id="PIRSF017082">
    <property type="entry name" value="YflP"/>
    <property type="match status" value="1"/>
</dbReference>
<dbReference type="Pfam" id="PF03401">
    <property type="entry name" value="TctC"/>
    <property type="match status" value="1"/>
</dbReference>
<dbReference type="Gene3D" id="3.40.190.10">
    <property type="entry name" value="Periplasmic binding protein-like II"/>
    <property type="match status" value="1"/>
</dbReference>
<evidence type="ECO:0000313" key="4">
    <source>
        <dbReference type="Proteomes" id="UP000005250"/>
    </source>
</evidence>
<feature type="chain" id="PRO_5006678860" evidence="2">
    <location>
        <begin position="40"/>
        <end position="340"/>
    </location>
</feature>
<dbReference type="CDD" id="cd13578">
    <property type="entry name" value="PBP2_Bug27"/>
    <property type="match status" value="1"/>
</dbReference>
<reference evidence="3 4" key="1">
    <citation type="journal article" date="2012" name="BMC Genomics">
        <title>Comparative genomics of the classical Bordetella subspecies: the evolution and exchange of virulence-associated diversity amongst closely related pathogens.</title>
        <authorList>
            <person name="Park J."/>
            <person name="Zhang Y."/>
            <person name="Buboltz A.M."/>
            <person name="Zhang X."/>
            <person name="Schuster S.C."/>
            <person name="Ahuja U."/>
            <person name="Liu M."/>
            <person name="Miller J.F."/>
            <person name="Sebaihia M."/>
            <person name="Bentley S.D."/>
            <person name="Parkhill J."/>
            <person name="Harvill E.T."/>
        </authorList>
    </citation>
    <scope>NUCLEOTIDE SEQUENCE [LARGE SCALE GENOMIC DNA]</scope>
    <source>
        <strain evidence="4">ATCC 9797 / DSM 5571 / CCUG 30873 / LMG 14455 / NCTC 10739 / 18323</strain>
    </source>
</reference>
<evidence type="ECO:0000313" key="3">
    <source>
        <dbReference type="EMBL" id="CCJ63128.1"/>
    </source>
</evidence>
<name>A0A0T7CNC7_BORP1</name>
<dbReference type="KEGG" id="bper:BN118_1703"/>
<evidence type="ECO:0000256" key="2">
    <source>
        <dbReference type="SAM" id="SignalP"/>
    </source>
</evidence>
<protein>
    <submittedName>
        <fullName evidence="3">Exported protein</fullName>
    </submittedName>
</protein>
<keyword evidence="4" id="KW-1185">Reference proteome</keyword>
<accession>A0A0T7CNC7</accession>
<keyword evidence="2" id="KW-0732">Signal</keyword>
<dbReference type="Gene3D" id="3.40.190.150">
    <property type="entry name" value="Bordetella uptake gene, domain 1"/>
    <property type="match status" value="1"/>
</dbReference>
<organism evidence="3 4">
    <name type="scientific">Bordetella pertussis (strain ATCC 9797 / DSM 5571 / CCUG 30873 / LMG 14455 / NCTC 10739 / 18323)</name>
    <dbReference type="NCBI Taxonomy" id="568706"/>
    <lineage>
        <taxon>Bacteria</taxon>
        <taxon>Pseudomonadati</taxon>
        <taxon>Pseudomonadota</taxon>
        <taxon>Betaproteobacteria</taxon>
        <taxon>Burkholderiales</taxon>
        <taxon>Alcaligenaceae</taxon>
        <taxon>Bordetella</taxon>
    </lineage>
</organism>